<dbReference type="SMART" id="SM00825">
    <property type="entry name" value="PKS_KS"/>
    <property type="match status" value="1"/>
</dbReference>
<dbReference type="PROSITE" id="PS52004">
    <property type="entry name" value="KS3_2"/>
    <property type="match status" value="1"/>
</dbReference>
<evidence type="ECO:0000259" key="4">
    <source>
        <dbReference type="PROSITE" id="PS52004"/>
    </source>
</evidence>
<dbReference type="PANTHER" id="PTHR11712:SF336">
    <property type="entry name" value="3-OXOACYL-[ACYL-CARRIER-PROTEIN] SYNTHASE, MITOCHONDRIAL"/>
    <property type="match status" value="1"/>
</dbReference>
<dbReference type="SUPFAM" id="SSF53901">
    <property type="entry name" value="Thiolase-like"/>
    <property type="match status" value="2"/>
</dbReference>
<dbReference type="CDD" id="cd00834">
    <property type="entry name" value="KAS_I_II"/>
    <property type="match status" value="1"/>
</dbReference>
<protein>
    <submittedName>
        <fullName evidence="5">Beta-ketoacyl-[acyl-carrier-protein] synthase family protein</fullName>
    </submittedName>
</protein>
<evidence type="ECO:0000313" key="6">
    <source>
        <dbReference type="Proteomes" id="UP000651156"/>
    </source>
</evidence>
<dbReference type="InterPro" id="IPR014030">
    <property type="entry name" value="Ketoacyl_synth_N"/>
</dbReference>
<reference evidence="5 6" key="1">
    <citation type="submission" date="2020-10" db="EMBL/GenBank/DDBJ databases">
        <authorList>
            <person name="Castelo-Branco R."/>
            <person name="Eusebio N."/>
            <person name="Adriana R."/>
            <person name="Vieira A."/>
            <person name="Brugerolle De Fraissinette N."/>
            <person name="Rezende De Castro R."/>
            <person name="Schneider M.P."/>
            <person name="Vasconcelos V."/>
            <person name="Leao P.N."/>
        </authorList>
    </citation>
    <scope>NUCLEOTIDE SEQUENCE [LARGE SCALE GENOMIC DNA]</scope>
    <source>
        <strain evidence="5 6">LEGE 06123</strain>
    </source>
</reference>
<evidence type="ECO:0000313" key="5">
    <source>
        <dbReference type="EMBL" id="MBE9192354.1"/>
    </source>
</evidence>
<evidence type="ECO:0000256" key="1">
    <source>
        <dbReference type="ARBA" id="ARBA00008467"/>
    </source>
</evidence>
<dbReference type="InterPro" id="IPR000794">
    <property type="entry name" value="Beta-ketoacyl_synthase"/>
</dbReference>
<dbReference type="InterPro" id="IPR020841">
    <property type="entry name" value="PKS_Beta-ketoAc_synthase_dom"/>
</dbReference>
<dbReference type="InterPro" id="IPR014031">
    <property type="entry name" value="Ketoacyl_synth_C"/>
</dbReference>
<dbReference type="PANTHER" id="PTHR11712">
    <property type="entry name" value="POLYKETIDE SYNTHASE-RELATED"/>
    <property type="match status" value="1"/>
</dbReference>
<dbReference type="Proteomes" id="UP000651156">
    <property type="component" value="Unassembled WGS sequence"/>
</dbReference>
<accession>A0ABR9UVR9</accession>
<dbReference type="PROSITE" id="PS00606">
    <property type="entry name" value="KS3_1"/>
    <property type="match status" value="1"/>
</dbReference>
<keyword evidence="6" id="KW-1185">Reference proteome</keyword>
<comment type="similarity">
    <text evidence="1 3">Belongs to the thiolase-like superfamily. Beta-ketoacyl-ACP synthases family.</text>
</comment>
<dbReference type="InterPro" id="IPR018201">
    <property type="entry name" value="Ketoacyl_synth_AS"/>
</dbReference>
<name>A0ABR9UVR9_9CHRO</name>
<dbReference type="Pfam" id="PF02801">
    <property type="entry name" value="Ketoacyl-synt_C"/>
    <property type="match status" value="1"/>
</dbReference>
<evidence type="ECO:0000256" key="2">
    <source>
        <dbReference type="ARBA" id="ARBA00022679"/>
    </source>
</evidence>
<organism evidence="5 6">
    <name type="scientific">Gloeocapsopsis crepidinum LEGE 06123</name>
    <dbReference type="NCBI Taxonomy" id="588587"/>
    <lineage>
        <taxon>Bacteria</taxon>
        <taxon>Bacillati</taxon>
        <taxon>Cyanobacteriota</taxon>
        <taxon>Cyanophyceae</taxon>
        <taxon>Oscillatoriophycideae</taxon>
        <taxon>Chroococcales</taxon>
        <taxon>Chroococcaceae</taxon>
        <taxon>Gloeocapsopsis</taxon>
    </lineage>
</organism>
<sequence length="425" mass="45355">MKRVVITGIGVVAPLGIGKEQFWKNAIRGQSYLQADPEMEAMGIKSKVVCRVADFDLSDYCSGAEFDHLVEQDRVVQFGVVSGTAAIADSGLDLSQEDPESLGIIFSSAIGGTPTIQKIFERCSEKGSQPLRHVATGENFYNAGMFNYPAALLARKHGFQGPCTSLSTGCTAGLDALGLSFELIRSGECQVMLAGASEAPLTSLTYATLDVIGSLSVADCEPEKASRPFDAKRGGFVISEAGAVLVLEELEHALGRNAHIYAEVVSYYSVSNAFHMTDLPDHGVPMAAVMERTLHLGNVEPEELDYINAHGSSTPQNDLFETNAYKQVLGDKAYRLPISSTKSMIGHSLSSASLVGVVATLGAIELSVVHPTANYEFPDPNCDLDYVPNEARSTDVNTALLTASGFGGIHSAAIFKKYREESLGE</sequence>
<dbReference type="RefSeq" id="WP_193933786.1">
    <property type="nucleotide sequence ID" value="NZ_CAWPMZ010000089.1"/>
</dbReference>
<dbReference type="Gene3D" id="3.40.47.10">
    <property type="match status" value="1"/>
</dbReference>
<dbReference type="EMBL" id="JADEWN010000053">
    <property type="protein sequence ID" value="MBE9192354.1"/>
    <property type="molecule type" value="Genomic_DNA"/>
</dbReference>
<gene>
    <name evidence="5" type="ORF">IQ230_18770</name>
</gene>
<comment type="caution">
    <text evidence="5">The sequence shown here is derived from an EMBL/GenBank/DDBJ whole genome shotgun (WGS) entry which is preliminary data.</text>
</comment>
<feature type="domain" description="Ketosynthase family 3 (KS3)" evidence="4">
    <location>
        <begin position="1"/>
        <end position="417"/>
    </location>
</feature>
<dbReference type="Pfam" id="PF00109">
    <property type="entry name" value="ketoacyl-synt"/>
    <property type="match status" value="1"/>
</dbReference>
<dbReference type="InterPro" id="IPR016039">
    <property type="entry name" value="Thiolase-like"/>
</dbReference>
<proteinExistence type="inferred from homology"/>
<keyword evidence="2 3" id="KW-0808">Transferase</keyword>
<evidence type="ECO:0000256" key="3">
    <source>
        <dbReference type="RuleBase" id="RU003694"/>
    </source>
</evidence>